<sequence>MGNKGMNVDEVCLDQNGLEIGEIDVVLDRESAKKEQVHVQNKDTRNDDVISEDNKRKREVYETEENLGGNVTEDGVVTVLFNEEIVNKGCVKWEFTKFGYFIGKNMSFYGLRYHVRRMCGKCELKDVIVNASGVNLFKFKDKKGIKSVLEQGPWLIRNRSLFVQKWDP</sequence>
<proteinExistence type="predicted"/>
<protein>
    <submittedName>
        <fullName evidence="2">Reverse transcriptase domain, reverse transcriptase zinc-binding domain protein</fullName>
    </submittedName>
</protein>
<reference evidence="2" key="1">
    <citation type="journal article" date="2019" name="Sci. Rep.">
        <title>Draft genome of Tanacetum cinerariifolium, the natural source of mosquito coil.</title>
        <authorList>
            <person name="Yamashiro T."/>
            <person name="Shiraishi A."/>
            <person name="Satake H."/>
            <person name="Nakayama K."/>
        </authorList>
    </citation>
    <scope>NUCLEOTIDE SEQUENCE</scope>
</reference>
<comment type="caution">
    <text evidence="2">The sequence shown here is derived from an EMBL/GenBank/DDBJ whole genome shotgun (WGS) entry which is preliminary data.</text>
</comment>
<dbReference type="EMBL" id="BKCJ010091740">
    <property type="protein sequence ID" value="GEX14233.1"/>
    <property type="molecule type" value="Genomic_DNA"/>
</dbReference>
<dbReference type="AlphaFoldDB" id="A0A699H279"/>
<evidence type="ECO:0000259" key="1">
    <source>
        <dbReference type="Pfam" id="PF14111"/>
    </source>
</evidence>
<keyword evidence="2" id="KW-0808">Transferase</keyword>
<organism evidence="2">
    <name type="scientific">Tanacetum cinerariifolium</name>
    <name type="common">Dalmatian daisy</name>
    <name type="synonym">Chrysanthemum cinerariifolium</name>
    <dbReference type="NCBI Taxonomy" id="118510"/>
    <lineage>
        <taxon>Eukaryota</taxon>
        <taxon>Viridiplantae</taxon>
        <taxon>Streptophyta</taxon>
        <taxon>Embryophyta</taxon>
        <taxon>Tracheophyta</taxon>
        <taxon>Spermatophyta</taxon>
        <taxon>Magnoliopsida</taxon>
        <taxon>eudicotyledons</taxon>
        <taxon>Gunneridae</taxon>
        <taxon>Pentapetalae</taxon>
        <taxon>asterids</taxon>
        <taxon>campanulids</taxon>
        <taxon>Asterales</taxon>
        <taxon>Asteraceae</taxon>
        <taxon>Asteroideae</taxon>
        <taxon>Anthemideae</taxon>
        <taxon>Anthemidinae</taxon>
        <taxon>Tanacetum</taxon>
    </lineage>
</organism>
<feature type="domain" description="DUF4283" evidence="1">
    <location>
        <begin position="92"/>
        <end position="168"/>
    </location>
</feature>
<keyword evidence="2" id="KW-0548">Nucleotidyltransferase</keyword>
<evidence type="ECO:0000313" key="2">
    <source>
        <dbReference type="EMBL" id="GEX14233.1"/>
    </source>
</evidence>
<name>A0A699H279_TANCI</name>
<dbReference type="GO" id="GO:0003964">
    <property type="term" value="F:RNA-directed DNA polymerase activity"/>
    <property type="evidence" value="ECO:0007669"/>
    <property type="project" value="UniProtKB-KW"/>
</dbReference>
<accession>A0A699H279</accession>
<keyword evidence="2" id="KW-0695">RNA-directed DNA polymerase</keyword>
<dbReference type="Pfam" id="PF14111">
    <property type="entry name" value="DUF4283"/>
    <property type="match status" value="1"/>
</dbReference>
<dbReference type="InterPro" id="IPR025558">
    <property type="entry name" value="DUF4283"/>
</dbReference>
<gene>
    <name evidence="2" type="ORF">Tci_286208</name>
</gene>